<protein>
    <submittedName>
        <fullName evidence="1">Uncharacterized protein</fullName>
    </submittedName>
</protein>
<dbReference type="Pfam" id="PF19640">
    <property type="entry name" value="DUF6143"/>
    <property type="match status" value="1"/>
</dbReference>
<keyword evidence="2" id="KW-1185">Reference proteome</keyword>
<evidence type="ECO:0000313" key="1">
    <source>
        <dbReference type="EMBL" id="SHJ28308.1"/>
    </source>
</evidence>
<reference evidence="1 2" key="1">
    <citation type="submission" date="2016-11" db="EMBL/GenBank/DDBJ databases">
        <authorList>
            <person name="Jaros S."/>
            <person name="Januszkiewicz K."/>
            <person name="Wedrychowicz H."/>
        </authorList>
    </citation>
    <scope>NUCLEOTIDE SEQUENCE [LARGE SCALE GENOMIC DNA]</scope>
    <source>
        <strain evidence="1 2">DSM 21864</strain>
    </source>
</reference>
<dbReference type="OrthoDB" id="2858798at2"/>
<dbReference type="STRING" id="1121298.SAMN05444401_2595"/>
<name>A0A1M6I1K6_9CLOT</name>
<accession>A0A1M6I1K6</accession>
<dbReference type="EMBL" id="FQZO01000004">
    <property type="protein sequence ID" value="SHJ28308.1"/>
    <property type="molecule type" value="Genomic_DNA"/>
</dbReference>
<proteinExistence type="predicted"/>
<gene>
    <name evidence="1" type="ORF">SAMN05444401_2595</name>
</gene>
<dbReference type="AlphaFoldDB" id="A0A1M6I1K6"/>
<organism evidence="1 2">
    <name type="scientific">Clostridium amylolyticum</name>
    <dbReference type="NCBI Taxonomy" id="1121298"/>
    <lineage>
        <taxon>Bacteria</taxon>
        <taxon>Bacillati</taxon>
        <taxon>Bacillota</taxon>
        <taxon>Clostridia</taxon>
        <taxon>Eubacteriales</taxon>
        <taxon>Clostridiaceae</taxon>
        <taxon>Clostridium</taxon>
    </lineage>
</organism>
<sequence length="182" mass="20125">MSYYNKRSLVEVSMEYPLYQSRKGNYFIGQTPTLTGENEHALVALLNPIKSNRNIYINAMTITNISALNVSAEFYLRSSFNNGIISDLVSCVNTAVFPEPTPKGQIRYLTTTPKPPSDGVPIFSRIVSPYSTLVVDGGQIILGPGQSIIIFLGGFLPVAFDSAKVAMGWWEEEIYHSPNYSC</sequence>
<dbReference type="InterPro" id="IPR046141">
    <property type="entry name" value="DUF6143"/>
</dbReference>
<dbReference type="Proteomes" id="UP000184080">
    <property type="component" value="Unassembled WGS sequence"/>
</dbReference>
<evidence type="ECO:0000313" key="2">
    <source>
        <dbReference type="Proteomes" id="UP000184080"/>
    </source>
</evidence>